<evidence type="ECO:0000313" key="2">
    <source>
        <dbReference type="RefSeq" id="XP_015187529.1"/>
    </source>
</evidence>
<dbReference type="Proteomes" id="UP000694924">
    <property type="component" value="Unplaced"/>
</dbReference>
<dbReference type="RefSeq" id="XP_015187529.1">
    <property type="nucleotide sequence ID" value="XM_015332043.1"/>
</dbReference>
<dbReference type="SUPFAM" id="SSF56219">
    <property type="entry name" value="DNase I-like"/>
    <property type="match status" value="1"/>
</dbReference>
<organism evidence="1 2">
    <name type="scientific">Polistes dominula</name>
    <name type="common">European paper wasp</name>
    <name type="synonym">Vespa dominula</name>
    <dbReference type="NCBI Taxonomy" id="743375"/>
    <lineage>
        <taxon>Eukaryota</taxon>
        <taxon>Metazoa</taxon>
        <taxon>Ecdysozoa</taxon>
        <taxon>Arthropoda</taxon>
        <taxon>Hexapoda</taxon>
        <taxon>Insecta</taxon>
        <taxon>Pterygota</taxon>
        <taxon>Neoptera</taxon>
        <taxon>Endopterygota</taxon>
        <taxon>Hymenoptera</taxon>
        <taxon>Apocrita</taxon>
        <taxon>Aculeata</taxon>
        <taxon>Vespoidea</taxon>
        <taxon>Vespidae</taxon>
        <taxon>Polistinae</taxon>
        <taxon>Polistini</taxon>
        <taxon>Polistes</taxon>
    </lineage>
</organism>
<protein>
    <submittedName>
        <fullName evidence="2">Uncharacterized protein LOC107072264</fullName>
    </submittedName>
</protein>
<proteinExistence type="predicted"/>
<evidence type="ECO:0000313" key="1">
    <source>
        <dbReference type="Proteomes" id="UP000694924"/>
    </source>
</evidence>
<gene>
    <name evidence="2" type="primary">LOC107072264</name>
</gene>
<accession>A0ABM1J4Z1</accession>
<keyword evidence="1" id="KW-1185">Reference proteome</keyword>
<dbReference type="GeneID" id="107072264"/>
<sequence>MLHDFQQKQGPWYKIAIFNVHAPTEDKKDEVKDGFYKELERVVDQLPKNYMKIVVGDFNAKIGNEEFFIQTIGPESLHEERPENDQETKNFEVLTAAAMILEKKWEFDQPVRQLNIDFQKAYDSVKREKMLEILIRQGIPRKLVNLAQLCLKETRDKVRIVLEFAVKKLQKSKDGLQLKGTTQLLTYTDDIALLGDNEEA</sequence>
<reference evidence="2" key="1">
    <citation type="submission" date="2025-08" db="UniProtKB">
        <authorList>
            <consortium name="RefSeq"/>
        </authorList>
    </citation>
    <scope>IDENTIFICATION</scope>
    <source>
        <tissue evidence="2">Whole body</tissue>
    </source>
</reference>
<dbReference type="Gene3D" id="3.60.10.10">
    <property type="entry name" value="Endonuclease/exonuclease/phosphatase"/>
    <property type="match status" value="1"/>
</dbReference>
<dbReference type="InterPro" id="IPR036691">
    <property type="entry name" value="Endo/exonu/phosph_ase_sf"/>
</dbReference>
<name>A0ABM1J4Z1_POLDO</name>